<evidence type="ECO:0000313" key="3">
    <source>
        <dbReference type="Proteomes" id="UP000435648"/>
    </source>
</evidence>
<gene>
    <name evidence="2" type="ORF">GH266_08630</name>
</gene>
<name>A0A857C6B1_9HYPH</name>
<sequence>MEPSPTPRVYGAELKKDLLPMLNYSEKSLKKAPPNASDGDVHSRISNQLQTYYNEVLTQPLPQRFEDLLRKLDENGGSEGETR</sequence>
<evidence type="ECO:0000313" key="2">
    <source>
        <dbReference type="EMBL" id="QGZ34566.1"/>
    </source>
</evidence>
<organism evidence="2 3">
    <name type="scientific">Stappia indica</name>
    <dbReference type="NCBI Taxonomy" id="538381"/>
    <lineage>
        <taxon>Bacteria</taxon>
        <taxon>Pseudomonadati</taxon>
        <taxon>Pseudomonadota</taxon>
        <taxon>Alphaproteobacteria</taxon>
        <taxon>Hyphomicrobiales</taxon>
        <taxon>Stappiaceae</taxon>
        <taxon>Stappia</taxon>
    </lineage>
</organism>
<evidence type="ECO:0000259" key="1">
    <source>
        <dbReference type="Pfam" id="PF18557"/>
    </source>
</evidence>
<accession>A0A857C6B1</accession>
<protein>
    <recommendedName>
        <fullName evidence="1">Anti-sigma factor NepR domain-containing protein</fullName>
    </recommendedName>
</protein>
<dbReference type="AlphaFoldDB" id="A0A857C6B1"/>
<dbReference type="KEGG" id="siw:GH266_08630"/>
<reference evidence="2 3" key="1">
    <citation type="submission" date="2019-12" db="EMBL/GenBank/DDBJ databases">
        <title>The genome of Stappia indica PHM037.</title>
        <authorList>
            <person name="Kacar D."/>
            <person name="Galan B."/>
            <person name="Canedo L."/>
            <person name="Rodriguez P."/>
            <person name="de la Calle F."/>
            <person name="Garcia J.L."/>
        </authorList>
    </citation>
    <scope>NUCLEOTIDE SEQUENCE [LARGE SCALE GENOMIC DNA]</scope>
    <source>
        <strain evidence="2 3">PHM037</strain>
    </source>
</reference>
<dbReference type="OrthoDB" id="7875342at2"/>
<dbReference type="Proteomes" id="UP000435648">
    <property type="component" value="Chromosome"/>
</dbReference>
<dbReference type="RefSeq" id="WP_158193532.1">
    <property type="nucleotide sequence ID" value="NZ_CP046908.1"/>
</dbReference>
<feature type="domain" description="Anti-sigma factor NepR" evidence="1">
    <location>
        <begin position="43"/>
        <end position="75"/>
    </location>
</feature>
<proteinExistence type="predicted"/>
<dbReference type="EMBL" id="CP046908">
    <property type="protein sequence ID" value="QGZ34566.1"/>
    <property type="molecule type" value="Genomic_DNA"/>
</dbReference>
<dbReference type="Pfam" id="PF18557">
    <property type="entry name" value="NepR"/>
    <property type="match status" value="1"/>
</dbReference>
<dbReference type="InterPro" id="IPR041649">
    <property type="entry name" value="NepR"/>
</dbReference>